<protein>
    <submittedName>
        <fullName evidence="3">Uncharacterized protein</fullName>
    </submittedName>
</protein>
<keyword evidence="2" id="KW-0812">Transmembrane</keyword>
<feature type="compositionally biased region" description="Basic and acidic residues" evidence="1">
    <location>
        <begin position="1"/>
        <end position="13"/>
    </location>
</feature>
<sequence length="91" mass="9665">MKAERPSSSEHKAITPAEQGRSSFKPPRPLLATAVIGAALIGYLVHKTPDARQRLESMAEMAQALGDLSESDAAVVANLLAQPTVKEKSRA</sequence>
<evidence type="ECO:0000313" key="3">
    <source>
        <dbReference type="EMBL" id="ERH60453.1"/>
    </source>
</evidence>
<dbReference type="RefSeq" id="WP_021491357.1">
    <property type="nucleotide sequence ID" value="NZ_AVQG01000005.1"/>
</dbReference>
<keyword evidence="2" id="KW-1133">Transmembrane helix</keyword>
<dbReference type="EMBL" id="AVQG01000005">
    <property type="protein sequence ID" value="ERH60453.1"/>
    <property type="molecule type" value="Genomic_DNA"/>
</dbReference>
<dbReference type="Proteomes" id="UP000016504">
    <property type="component" value="Unassembled WGS sequence"/>
</dbReference>
<name>U1UVX7_9PSED</name>
<proteinExistence type="predicted"/>
<feature type="transmembrane region" description="Helical" evidence="2">
    <location>
        <begin position="29"/>
        <end position="45"/>
    </location>
</feature>
<keyword evidence="2" id="KW-0472">Membrane</keyword>
<comment type="caution">
    <text evidence="3">The sequence shown here is derived from an EMBL/GenBank/DDBJ whole genome shotgun (WGS) entry which is preliminary data.</text>
</comment>
<evidence type="ECO:0000256" key="1">
    <source>
        <dbReference type="SAM" id="MobiDB-lite"/>
    </source>
</evidence>
<dbReference type="AlphaFoldDB" id="U1UVX7"/>
<evidence type="ECO:0000313" key="4">
    <source>
        <dbReference type="Proteomes" id="UP000016504"/>
    </source>
</evidence>
<organism evidence="3 4">
    <name type="scientific">Pseudomonas simiae</name>
    <dbReference type="NCBI Taxonomy" id="321846"/>
    <lineage>
        <taxon>Bacteria</taxon>
        <taxon>Pseudomonadati</taxon>
        <taxon>Pseudomonadota</taxon>
        <taxon>Gammaproteobacteria</taxon>
        <taxon>Pseudomonadales</taxon>
        <taxon>Pseudomonadaceae</taxon>
        <taxon>Pseudomonas</taxon>
    </lineage>
</organism>
<gene>
    <name evidence="3" type="ORF">O204_19300</name>
</gene>
<accession>U1UVX7</accession>
<dbReference type="PATRIC" id="fig|1390371.3.peg.1195"/>
<evidence type="ECO:0000256" key="2">
    <source>
        <dbReference type="SAM" id="Phobius"/>
    </source>
</evidence>
<reference evidence="3 4" key="1">
    <citation type="submission" date="2013-08" db="EMBL/GenBank/DDBJ databases">
        <title>Biodegradation of aromatic compounds in biofilm forming Pseudomonas isolated from sewage sludge.</title>
        <authorList>
            <person name="Qureshi A."/>
            <person name="Ghosh S."/>
            <person name="Khardenavis A.A."/>
            <person name="Kapley A."/>
            <person name="Purohit H.J."/>
        </authorList>
    </citation>
    <scope>NUCLEOTIDE SEQUENCE [LARGE SCALE GENOMIC DNA]</scope>
    <source>
        <strain evidence="3 4">EGD-AQ6</strain>
    </source>
</reference>
<feature type="region of interest" description="Disordered" evidence="1">
    <location>
        <begin position="1"/>
        <end position="28"/>
    </location>
</feature>